<organism evidence="1 2">
    <name type="scientific">Neomoorella thermoacetica</name>
    <name type="common">Clostridium thermoaceticum</name>
    <dbReference type="NCBI Taxonomy" id="1525"/>
    <lineage>
        <taxon>Bacteria</taxon>
        <taxon>Bacillati</taxon>
        <taxon>Bacillota</taxon>
        <taxon>Clostridia</taxon>
        <taxon>Neomoorellales</taxon>
        <taxon>Neomoorellaceae</taxon>
        <taxon>Neomoorella</taxon>
    </lineage>
</organism>
<dbReference type="Proteomes" id="UP000182743">
    <property type="component" value="Unassembled WGS sequence"/>
</dbReference>
<gene>
    <name evidence="1" type="ORF">MOOR_28150</name>
</gene>
<accession>A0A1J5JVH2</accession>
<reference evidence="1 2" key="1">
    <citation type="submission" date="2016-08" db="EMBL/GenBank/DDBJ databases">
        <title>Genome-based comparison of Moorella thermoacetic strains.</title>
        <authorList>
            <person name="Poehlein A."/>
            <person name="Bengelsdorf F.R."/>
            <person name="Esser C."/>
            <person name="Duerre P."/>
            <person name="Daniel R."/>
        </authorList>
    </citation>
    <scope>NUCLEOTIDE SEQUENCE [LARGE SCALE GENOMIC DNA]</scope>
    <source>
        <strain evidence="1 2">DSM 11768</strain>
    </source>
</reference>
<evidence type="ECO:0000313" key="1">
    <source>
        <dbReference type="EMBL" id="OIQ07577.1"/>
    </source>
</evidence>
<dbReference type="EMBL" id="MIHH01000052">
    <property type="protein sequence ID" value="OIQ07577.1"/>
    <property type="molecule type" value="Genomic_DNA"/>
</dbReference>
<sequence length="100" mass="11373">MLLSSKQNLQVLVLIKALHMIKCLSVYQEINDQRLNPGARGKMALDRVPFDYGINDFCYLQDVTQPGDKGCGTGPEEAHIIDGYRHRTFLQNSLRGMIRH</sequence>
<protein>
    <submittedName>
        <fullName evidence="1">Uncharacterized protein</fullName>
    </submittedName>
</protein>
<evidence type="ECO:0000313" key="2">
    <source>
        <dbReference type="Proteomes" id="UP000182743"/>
    </source>
</evidence>
<name>A0A1J5JVH2_NEOTH</name>
<comment type="caution">
    <text evidence="1">The sequence shown here is derived from an EMBL/GenBank/DDBJ whole genome shotgun (WGS) entry which is preliminary data.</text>
</comment>
<proteinExistence type="predicted"/>
<dbReference type="AlphaFoldDB" id="A0A1J5JVH2"/>